<comment type="subunit">
    <text evidence="4 6">The basal body constitutes a major portion of the flagellar organelle and consists of five rings (E,L,P,S, and M) mounted on a central rod. The rod consists of about 26 subunits of FlgG in the distal portion, and FlgB, FlgC and FlgF are thought to build up the proximal portion of the rod with about 6 subunits each.</text>
</comment>
<keyword evidence="10" id="KW-0966">Cell projection</keyword>
<sequence length="245" mass="26151">MDKALFIAMTGAKHNMMAQTARSNNLANVNTTGFRADFEQARAMPVFGEHHPSRVYSLTERPATDIQSGSYDYTGNPLDIALQGEGWIAVQAPNGEEAYTRRGDLNIDPTGMLRTGNGLPVIGNGGPIVLPPGQRFHINGDGGISLNDAGQAALVDQVKLVSAQAMGVTMEKGLDGLMRPRNFAGDLPADELVRVESGAIETSNVNAVNELTSLLALSRQYEMNVKMMKTIDENGASASSVMRMG</sequence>
<evidence type="ECO:0000259" key="7">
    <source>
        <dbReference type="Pfam" id="PF00460"/>
    </source>
</evidence>
<evidence type="ECO:0000313" key="11">
    <source>
        <dbReference type="Proteomes" id="UP001156682"/>
    </source>
</evidence>
<dbReference type="NCBIfam" id="NF009280">
    <property type="entry name" value="PRK12640.1"/>
    <property type="match status" value="1"/>
</dbReference>
<evidence type="ECO:0000256" key="6">
    <source>
        <dbReference type="RuleBase" id="RU362116"/>
    </source>
</evidence>
<dbReference type="InterPro" id="IPR001444">
    <property type="entry name" value="Flag_bb_rod_N"/>
</dbReference>
<dbReference type="InterPro" id="IPR037925">
    <property type="entry name" value="FlgE/F/G-like"/>
</dbReference>
<reference evidence="11" key="1">
    <citation type="journal article" date="2019" name="Int. J. Syst. Evol. Microbiol.">
        <title>The Global Catalogue of Microorganisms (GCM) 10K type strain sequencing project: providing services to taxonomists for standard genome sequencing and annotation.</title>
        <authorList>
            <consortium name="The Broad Institute Genomics Platform"/>
            <consortium name="The Broad Institute Genome Sequencing Center for Infectious Disease"/>
            <person name="Wu L."/>
            <person name="Ma J."/>
        </authorList>
    </citation>
    <scope>NUCLEOTIDE SEQUENCE [LARGE SCALE GENOMIC DNA]</scope>
    <source>
        <strain evidence="11">NBRC 100033</strain>
    </source>
</reference>
<dbReference type="InterPro" id="IPR020013">
    <property type="entry name" value="Flagellar_FlgE/F/G"/>
</dbReference>
<protein>
    <recommendedName>
        <fullName evidence="5 6">Flagellar basal-body rod protein FlgF</fullName>
    </recommendedName>
</protein>
<name>A0ABQ5ZWC9_9GAMM</name>
<evidence type="ECO:0000256" key="1">
    <source>
        <dbReference type="ARBA" id="ARBA00004117"/>
    </source>
</evidence>
<dbReference type="SUPFAM" id="SSF117143">
    <property type="entry name" value="Flagellar hook protein flgE"/>
    <property type="match status" value="1"/>
</dbReference>
<feature type="domain" description="Flagellar basal-body/hook protein C-terminal" evidence="8">
    <location>
        <begin position="197"/>
        <end position="239"/>
    </location>
</feature>
<dbReference type="Proteomes" id="UP001156682">
    <property type="component" value="Unassembled WGS sequence"/>
</dbReference>
<keyword evidence="10" id="KW-0969">Cilium</keyword>
<organism evidence="10 11">
    <name type="scientific">Marinospirillum insulare</name>
    <dbReference type="NCBI Taxonomy" id="217169"/>
    <lineage>
        <taxon>Bacteria</taxon>
        <taxon>Pseudomonadati</taxon>
        <taxon>Pseudomonadota</taxon>
        <taxon>Gammaproteobacteria</taxon>
        <taxon>Oceanospirillales</taxon>
        <taxon>Oceanospirillaceae</taxon>
        <taxon>Marinospirillum</taxon>
    </lineage>
</organism>
<dbReference type="RefSeq" id="WP_027852106.1">
    <property type="nucleotide sequence ID" value="NZ_BSOR01000015.1"/>
</dbReference>
<dbReference type="InterPro" id="IPR053967">
    <property type="entry name" value="LlgE_F_G-like_D1"/>
</dbReference>
<comment type="similarity">
    <text evidence="2 6">Belongs to the flagella basal body rod proteins family.</text>
</comment>
<evidence type="ECO:0000256" key="3">
    <source>
        <dbReference type="ARBA" id="ARBA00023143"/>
    </source>
</evidence>
<comment type="subcellular location">
    <subcellularLocation>
        <location evidence="1 6">Bacterial flagellum basal body</location>
    </subcellularLocation>
</comment>
<evidence type="ECO:0000256" key="4">
    <source>
        <dbReference type="ARBA" id="ARBA00038560"/>
    </source>
</evidence>
<evidence type="ECO:0000256" key="2">
    <source>
        <dbReference type="ARBA" id="ARBA00009677"/>
    </source>
</evidence>
<evidence type="ECO:0000259" key="8">
    <source>
        <dbReference type="Pfam" id="PF06429"/>
    </source>
</evidence>
<dbReference type="NCBIfam" id="TIGR03506">
    <property type="entry name" value="FlgEFG_subfam"/>
    <property type="match status" value="1"/>
</dbReference>
<dbReference type="PANTHER" id="PTHR30435">
    <property type="entry name" value="FLAGELLAR PROTEIN"/>
    <property type="match status" value="1"/>
</dbReference>
<dbReference type="Pfam" id="PF00460">
    <property type="entry name" value="Flg_bb_rod"/>
    <property type="match status" value="1"/>
</dbReference>
<keyword evidence="10" id="KW-0282">Flagellum</keyword>
<comment type="caution">
    <text evidence="10">The sequence shown here is derived from an EMBL/GenBank/DDBJ whole genome shotgun (WGS) entry which is preliminary data.</text>
</comment>
<evidence type="ECO:0000313" key="10">
    <source>
        <dbReference type="EMBL" id="GLR63315.1"/>
    </source>
</evidence>
<proteinExistence type="inferred from homology"/>
<gene>
    <name evidence="10" type="primary">flgF</name>
    <name evidence="10" type="ORF">GCM10007878_07500</name>
</gene>
<keyword evidence="11" id="KW-1185">Reference proteome</keyword>
<dbReference type="Pfam" id="PF22692">
    <property type="entry name" value="LlgE_F_G_D1"/>
    <property type="match status" value="1"/>
</dbReference>
<dbReference type="InterPro" id="IPR010930">
    <property type="entry name" value="Flg_bb/hook_C_dom"/>
</dbReference>
<dbReference type="Pfam" id="PF06429">
    <property type="entry name" value="Flg_bbr_C"/>
    <property type="match status" value="1"/>
</dbReference>
<evidence type="ECO:0000259" key="9">
    <source>
        <dbReference type="Pfam" id="PF22692"/>
    </source>
</evidence>
<accession>A0ABQ5ZWC9</accession>
<feature type="domain" description="Flagellar hook protein FlgE/F/G-like D1" evidence="9">
    <location>
        <begin position="81"/>
        <end position="145"/>
    </location>
</feature>
<evidence type="ECO:0000256" key="5">
    <source>
        <dbReference type="ARBA" id="ARBA00040228"/>
    </source>
</evidence>
<dbReference type="PANTHER" id="PTHR30435:SF18">
    <property type="entry name" value="FLAGELLAR BASAL-BODY ROD PROTEIN FLGF"/>
    <property type="match status" value="1"/>
</dbReference>
<dbReference type="EMBL" id="BSOR01000015">
    <property type="protein sequence ID" value="GLR63315.1"/>
    <property type="molecule type" value="Genomic_DNA"/>
</dbReference>
<keyword evidence="3 6" id="KW-0975">Bacterial flagellum</keyword>
<feature type="domain" description="Flagellar basal body rod protein N-terminal" evidence="7">
    <location>
        <begin position="7"/>
        <end position="35"/>
    </location>
</feature>